<dbReference type="OrthoDB" id="296386at2759"/>
<feature type="region of interest" description="Disordered" evidence="9">
    <location>
        <begin position="875"/>
        <end position="909"/>
    </location>
</feature>
<feature type="transmembrane region" description="Helical" evidence="8">
    <location>
        <begin position="578"/>
        <end position="599"/>
    </location>
</feature>
<dbReference type="GO" id="GO:0005254">
    <property type="term" value="F:chloride channel activity"/>
    <property type="evidence" value="ECO:0007669"/>
    <property type="project" value="TreeGrafter"/>
</dbReference>
<dbReference type="InterPro" id="IPR032394">
    <property type="entry name" value="Anoct_dimer"/>
</dbReference>
<protein>
    <recommendedName>
        <fullName evidence="8">Anoctamin</fullName>
    </recommendedName>
</protein>
<feature type="transmembrane region" description="Helical" evidence="8">
    <location>
        <begin position="419"/>
        <end position="438"/>
    </location>
</feature>
<organism evidence="12 13">
    <name type="scientific">Candidula unifasciata</name>
    <dbReference type="NCBI Taxonomy" id="100452"/>
    <lineage>
        <taxon>Eukaryota</taxon>
        <taxon>Metazoa</taxon>
        <taxon>Spiralia</taxon>
        <taxon>Lophotrochozoa</taxon>
        <taxon>Mollusca</taxon>
        <taxon>Gastropoda</taxon>
        <taxon>Heterobranchia</taxon>
        <taxon>Euthyneura</taxon>
        <taxon>Panpulmonata</taxon>
        <taxon>Eupulmonata</taxon>
        <taxon>Stylommatophora</taxon>
        <taxon>Helicina</taxon>
        <taxon>Helicoidea</taxon>
        <taxon>Geomitridae</taxon>
        <taxon>Candidula</taxon>
    </lineage>
</organism>
<feature type="transmembrane region" description="Helical" evidence="8">
    <location>
        <begin position="355"/>
        <end position="385"/>
    </location>
</feature>
<dbReference type="PANTHER" id="PTHR12308">
    <property type="entry name" value="ANOCTAMIN"/>
    <property type="match status" value="1"/>
</dbReference>
<comment type="caution">
    <text evidence="12">The sequence shown here is derived from an EMBL/GenBank/DDBJ whole genome shotgun (WGS) entry which is preliminary data.</text>
</comment>
<evidence type="ECO:0000256" key="3">
    <source>
        <dbReference type="ARBA" id="ARBA00022475"/>
    </source>
</evidence>
<comment type="similarity">
    <text evidence="2 8">Belongs to the anoctamin family.</text>
</comment>
<evidence type="ECO:0000256" key="2">
    <source>
        <dbReference type="ARBA" id="ARBA00009671"/>
    </source>
</evidence>
<feature type="domain" description="Anoctamin transmembrane" evidence="10">
    <location>
        <begin position="347"/>
        <end position="835"/>
    </location>
</feature>
<keyword evidence="13" id="KW-1185">Reference proteome</keyword>
<reference evidence="12" key="1">
    <citation type="submission" date="2021-04" db="EMBL/GenBank/DDBJ databases">
        <authorList>
            <consortium name="Molecular Ecology Group"/>
        </authorList>
    </citation>
    <scope>NUCLEOTIDE SEQUENCE</scope>
</reference>
<evidence type="ECO:0000256" key="5">
    <source>
        <dbReference type="ARBA" id="ARBA00022989"/>
    </source>
</evidence>
<gene>
    <name evidence="12" type="ORF">CUNI_LOCUS20194</name>
</gene>
<feature type="transmembrane region" description="Helical" evidence="8">
    <location>
        <begin position="712"/>
        <end position="738"/>
    </location>
</feature>
<evidence type="ECO:0000256" key="7">
    <source>
        <dbReference type="ARBA" id="ARBA00023180"/>
    </source>
</evidence>
<dbReference type="PANTHER" id="PTHR12308:SF73">
    <property type="entry name" value="ANOCTAMIN"/>
    <property type="match status" value="1"/>
</dbReference>
<feature type="transmembrane region" description="Helical" evidence="8">
    <location>
        <begin position="800"/>
        <end position="821"/>
    </location>
</feature>
<evidence type="ECO:0000256" key="4">
    <source>
        <dbReference type="ARBA" id="ARBA00022692"/>
    </source>
</evidence>
<feature type="transmembrane region" description="Helical" evidence="8">
    <location>
        <begin position="495"/>
        <end position="518"/>
    </location>
</feature>
<dbReference type="Pfam" id="PF16178">
    <property type="entry name" value="Anoct_dimer"/>
    <property type="match status" value="1"/>
</dbReference>
<comment type="subcellular location">
    <subcellularLocation>
        <location evidence="1">Cell membrane</location>
        <topology evidence="1">Multi-pass membrane protein</topology>
    </subcellularLocation>
    <subcellularLocation>
        <location evidence="8">Membrane</location>
        <topology evidence="8">Multi-pass membrane protein</topology>
    </subcellularLocation>
</comment>
<dbReference type="InterPro" id="IPR007632">
    <property type="entry name" value="Anoctamin"/>
</dbReference>
<accession>A0A8S4A6J9</accession>
<dbReference type="Proteomes" id="UP000678393">
    <property type="component" value="Unassembled WGS sequence"/>
</dbReference>
<evidence type="ECO:0000256" key="6">
    <source>
        <dbReference type="ARBA" id="ARBA00023136"/>
    </source>
</evidence>
<dbReference type="EMBL" id="CAJHNH020007445">
    <property type="protein sequence ID" value="CAG5134636.1"/>
    <property type="molecule type" value="Genomic_DNA"/>
</dbReference>
<evidence type="ECO:0000256" key="9">
    <source>
        <dbReference type="SAM" id="MobiDB-lite"/>
    </source>
</evidence>
<sequence>MEVSSAVYNHIHHETHKLSDVAVVEASSVAVTEASYAQLTHRNEKQRLKRRVMRPFEKRYSNLAHKGYLVPERKRIDYVLVYHGVRFEGERDEEKKKRLRQQERNRNRFEKLMKEQGFSLQKDEVANHVYVKLHCPFKRLCYEAEKVKLEMPLKDCKIPQTESGNIISQLMEKYLSTDTDVADFVSGPFCVDKIDKFEHHEDPTNFFRPAIRSLLVNHILINLDIRSMKEVQEDMTDSDDNNEDHLCCCPDLFSSSQKSKETLSDLDQKNSTASLKKKGLPYLLLKGAYSDAFVLHDDSEKSQQKEDVYLTHFPALEMPAVAPDVDPRKDLDEKWAQFYKFQPMWHIRNYFGEKIAFYFAWTGMLITTLWIPMLFGLAVFFYGLYESVTESLKVQNSTHSADTLKDVLTDIKKAFDNDVTPFFALFICCWGTIFLEAWKRERATLAYEWDVDMFESNEPDRPQFFGTKVKKDPVTQEDNWFYPFRRQVIKFTTSCSVLFIMVAVVIMTVVAIIVYRVIMDIDYCPQMTNSECFLVTTVASSIFNAISILVLGKLYEKLAGILTDWENHRTQTKYDDALIIKLFVFQFVNSYASCFYIAFFRGKGGIFKERYIDSCEGSCMTQLSFQILVLMVVKPIPKFFKDIIIPFVTKLWHARPQCCQTGCLLCSGQNQVKDIEKPSDQDKHNVHMAFLERERLKPSLGDFTMGEYTEKVILYGFLMLFASSFPLAPLLALAICYIDIRVDAKRMLWWYRRPVAYIAEDIGMWFEILNLVNFVGVITNAFIIAFTSNWGKQFDLTGKLWVVIGFEHLVFLLKYLLAYLIPDVPQDIRLAIRREKYLVHRKLNEGVPSSKDIDFAHLFPEDLLPKNIITEEEASANTVANSRSHDSSKQRKESKKRTRHWKNEQEVDC</sequence>
<keyword evidence="6 8" id="KW-0472">Membrane</keyword>
<keyword evidence="5 8" id="KW-1133">Transmembrane helix</keyword>
<feature type="transmembrane region" description="Helical" evidence="8">
    <location>
        <begin position="533"/>
        <end position="552"/>
    </location>
</feature>
<dbReference type="GO" id="GO:0005886">
    <property type="term" value="C:plasma membrane"/>
    <property type="evidence" value="ECO:0007669"/>
    <property type="project" value="UniProtKB-SubCell"/>
</dbReference>
<dbReference type="GO" id="GO:0046983">
    <property type="term" value="F:protein dimerization activity"/>
    <property type="evidence" value="ECO:0007669"/>
    <property type="project" value="InterPro"/>
</dbReference>
<dbReference type="InterPro" id="IPR049452">
    <property type="entry name" value="Anoctamin_TM"/>
</dbReference>
<proteinExistence type="inferred from homology"/>
<evidence type="ECO:0000259" key="11">
    <source>
        <dbReference type="Pfam" id="PF16178"/>
    </source>
</evidence>
<feature type="transmembrane region" description="Helical" evidence="8">
    <location>
        <begin position="768"/>
        <end position="788"/>
    </location>
</feature>
<evidence type="ECO:0000313" key="13">
    <source>
        <dbReference type="Proteomes" id="UP000678393"/>
    </source>
</evidence>
<evidence type="ECO:0000313" key="12">
    <source>
        <dbReference type="EMBL" id="CAG5134636.1"/>
    </source>
</evidence>
<evidence type="ECO:0000256" key="1">
    <source>
        <dbReference type="ARBA" id="ARBA00004651"/>
    </source>
</evidence>
<keyword evidence="4 8" id="KW-0812">Transmembrane</keyword>
<dbReference type="AlphaFoldDB" id="A0A8S4A6J9"/>
<evidence type="ECO:0000256" key="8">
    <source>
        <dbReference type="RuleBase" id="RU280814"/>
    </source>
</evidence>
<name>A0A8S4A6J9_9EUPU</name>
<dbReference type="Pfam" id="PF04547">
    <property type="entry name" value="Anoctamin"/>
    <property type="match status" value="1"/>
</dbReference>
<keyword evidence="7" id="KW-0325">Glycoprotein</keyword>
<feature type="domain" description="Anoctamin dimerisation" evidence="11">
    <location>
        <begin position="72"/>
        <end position="225"/>
    </location>
</feature>
<keyword evidence="3" id="KW-1003">Cell membrane</keyword>
<evidence type="ECO:0000259" key="10">
    <source>
        <dbReference type="Pfam" id="PF04547"/>
    </source>
</evidence>